<feature type="signal peptide" evidence="1">
    <location>
        <begin position="1"/>
        <end position="19"/>
    </location>
</feature>
<organism evidence="2 3">
    <name type="scientific">Candidatus Doudnabacteria bacterium RIFCSPHIGHO2_01_FULL_41_86</name>
    <dbReference type="NCBI Taxonomy" id="1817821"/>
    <lineage>
        <taxon>Bacteria</taxon>
        <taxon>Candidatus Doudnaibacteriota</taxon>
    </lineage>
</organism>
<evidence type="ECO:0000313" key="3">
    <source>
        <dbReference type="Proteomes" id="UP000177610"/>
    </source>
</evidence>
<dbReference type="EMBL" id="MFEH01000007">
    <property type="protein sequence ID" value="OGE73567.1"/>
    <property type="molecule type" value="Genomic_DNA"/>
</dbReference>
<sequence length="247" mass="28163">MTKWVLVLILSLVSVPAFGQELLSQSEEKTLRDWIEAVEKYQQWYLVNRNRIVYTFWSNLWGQKMGKRKKLPGVPEWLPDRCENWKMFEGVHGTIEEACNILVELESGFTIDLARQQQLLTQKQNEIVPHTTFWRRFHVDGPWTLGELGPRVWGLIGAHWTTIEIGKRTGLYPIPGFIMLSVPDDTDGREIRVGLSVGASFLISNFKFIKLPMKGHLNVANVSIQGGDPGRGPSNITMIGWSSSWGQ</sequence>
<protein>
    <submittedName>
        <fullName evidence="2">Uncharacterized protein</fullName>
    </submittedName>
</protein>
<name>A0A1F5N7E8_9BACT</name>
<reference evidence="2 3" key="1">
    <citation type="journal article" date="2016" name="Nat. Commun.">
        <title>Thousands of microbial genomes shed light on interconnected biogeochemical processes in an aquifer system.</title>
        <authorList>
            <person name="Anantharaman K."/>
            <person name="Brown C.T."/>
            <person name="Hug L.A."/>
            <person name="Sharon I."/>
            <person name="Castelle C.J."/>
            <person name="Probst A.J."/>
            <person name="Thomas B.C."/>
            <person name="Singh A."/>
            <person name="Wilkins M.J."/>
            <person name="Karaoz U."/>
            <person name="Brodie E.L."/>
            <person name="Williams K.H."/>
            <person name="Hubbard S.S."/>
            <person name="Banfield J.F."/>
        </authorList>
    </citation>
    <scope>NUCLEOTIDE SEQUENCE [LARGE SCALE GENOMIC DNA]</scope>
</reference>
<accession>A0A1F5N7E8</accession>
<proteinExistence type="predicted"/>
<feature type="chain" id="PRO_5009520088" evidence="1">
    <location>
        <begin position="20"/>
        <end position="247"/>
    </location>
</feature>
<dbReference type="AlphaFoldDB" id="A0A1F5N7E8"/>
<gene>
    <name evidence="2" type="ORF">A2717_03065</name>
</gene>
<evidence type="ECO:0000313" key="2">
    <source>
        <dbReference type="EMBL" id="OGE73567.1"/>
    </source>
</evidence>
<keyword evidence="1" id="KW-0732">Signal</keyword>
<dbReference type="Proteomes" id="UP000177610">
    <property type="component" value="Unassembled WGS sequence"/>
</dbReference>
<evidence type="ECO:0000256" key="1">
    <source>
        <dbReference type="SAM" id="SignalP"/>
    </source>
</evidence>
<comment type="caution">
    <text evidence="2">The sequence shown here is derived from an EMBL/GenBank/DDBJ whole genome shotgun (WGS) entry which is preliminary data.</text>
</comment>